<keyword evidence="2" id="KW-0472">Membrane</keyword>
<dbReference type="EMBL" id="JAGSOH010000038">
    <property type="protein sequence ID" value="MBR7827618.1"/>
    <property type="molecule type" value="Genomic_DNA"/>
</dbReference>
<feature type="compositionally biased region" description="Gly residues" evidence="1">
    <location>
        <begin position="14"/>
        <end position="23"/>
    </location>
</feature>
<evidence type="ECO:0000256" key="1">
    <source>
        <dbReference type="SAM" id="MobiDB-lite"/>
    </source>
</evidence>
<feature type="compositionally biased region" description="Basic and acidic residues" evidence="1">
    <location>
        <begin position="1"/>
        <end position="11"/>
    </location>
</feature>
<dbReference type="RefSeq" id="WP_212518759.1">
    <property type="nucleotide sequence ID" value="NZ_JAGSOH010000038.1"/>
</dbReference>
<feature type="region of interest" description="Disordered" evidence="1">
    <location>
        <begin position="1"/>
        <end position="23"/>
    </location>
</feature>
<keyword evidence="2" id="KW-0812">Transmembrane</keyword>
<feature type="transmembrane region" description="Helical" evidence="2">
    <location>
        <begin position="244"/>
        <end position="261"/>
    </location>
</feature>
<evidence type="ECO:0008006" key="5">
    <source>
        <dbReference type="Google" id="ProtNLM"/>
    </source>
</evidence>
<feature type="transmembrane region" description="Helical" evidence="2">
    <location>
        <begin position="178"/>
        <end position="198"/>
    </location>
</feature>
<keyword evidence="4" id="KW-1185">Reference proteome</keyword>
<dbReference type="AlphaFoldDB" id="A0A941EBL9"/>
<feature type="transmembrane region" description="Helical" evidence="2">
    <location>
        <begin position="333"/>
        <end position="353"/>
    </location>
</feature>
<evidence type="ECO:0000313" key="4">
    <source>
        <dbReference type="Proteomes" id="UP000676325"/>
    </source>
</evidence>
<proteinExistence type="predicted"/>
<reference evidence="3" key="1">
    <citation type="submission" date="2021-04" db="EMBL/GenBank/DDBJ databases">
        <title>Genome based classification of Actinospica acidithermotolerans sp. nov., an actinobacterium isolated from an Indonesian hot spring.</title>
        <authorList>
            <person name="Kusuma A.B."/>
            <person name="Putra K.E."/>
            <person name="Nafisah S."/>
            <person name="Loh J."/>
            <person name="Nouioui I."/>
            <person name="Goodfellow M."/>
        </authorList>
    </citation>
    <scope>NUCLEOTIDE SEQUENCE</scope>
    <source>
        <strain evidence="3">MGRD01-02</strain>
    </source>
</reference>
<evidence type="ECO:0000313" key="3">
    <source>
        <dbReference type="EMBL" id="MBR7827618.1"/>
    </source>
</evidence>
<dbReference type="Proteomes" id="UP000676325">
    <property type="component" value="Unassembled WGS sequence"/>
</dbReference>
<organism evidence="3 4">
    <name type="scientific">Actinospica acidithermotolerans</name>
    <dbReference type="NCBI Taxonomy" id="2828514"/>
    <lineage>
        <taxon>Bacteria</taxon>
        <taxon>Bacillati</taxon>
        <taxon>Actinomycetota</taxon>
        <taxon>Actinomycetes</taxon>
        <taxon>Catenulisporales</taxon>
        <taxon>Actinospicaceae</taxon>
        <taxon>Actinospica</taxon>
    </lineage>
</organism>
<comment type="caution">
    <text evidence="3">The sequence shown here is derived from an EMBL/GenBank/DDBJ whole genome shotgun (WGS) entry which is preliminary data.</text>
</comment>
<evidence type="ECO:0000256" key="2">
    <source>
        <dbReference type="SAM" id="Phobius"/>
    </source>
</evidence>
<sequence length="366" mass="37048">MAITDSKRTEPDDGSGGAGSAGGTGVWAEVRDAVSPRSFLLVVATLGLGLGFVLSYVGALHDPQLRNLPVTVASSSPSATKQVVGQLSSSVPPGMIVPTAGTSVAAATQQVKDRETGGAFIPDLTGTQDTLIVASAAGSAQATALEKLFTSLDEKRNRTLKVDDVVPAGSRDFDGLSAFYLVVGWCVTGYLIASILGVSAGSRPANPTRAAVRLGAIALAGFVAAIVGTWLVQQHVLGALSGRFWPMVATGTLLIVGVGAVTMGLQIAFGVAGIGLAVLLVVVLGNPSAGGAFPRSMLPPFWRAIGAFLPPGAGTDAVRSISYFGGAQTGYPMLIMGGYVLAGLVLTLVLCVLKPPARNTGTAKHP</sequence>
<accession>A0A941EBL9</accession>
<keyword evidence="2" id="KW-1133">Transmembrane helix</keyword>
<feature type="transmembrane region" description="Helical" evidence="2">
    <location>
        <begin position="268"/>
        <end position="289"/>
    </location>
</feature>
<name>A0A941EBL9_9ACTN</name>
<feature type="transmembrane region" description="Helical" evidence="2">
    <location>
        <begin position="210"/>
        <end position="232"/>
    </location>
</feature>
<feature type="transmembrane region" description="Helical" evidence="2">
    <location>
        <begin position="39"/>
        <end position="59"/>
    </location>
</feature>
<protein>
    <recommendedName>
        <fullName evidence="5">DUF3533 domain-containing protein</fullName>
    </recommendedName>
</protein>
<gene>
    <name evidence="3" type="ORF">KDK95_14970</name>
</gene>